<organism evidence="4 5">
    <name type="scientific">Luteimonas marina</name>
    <dbReference type="NCBI Taxonomy" id="488485"/>
    <lineage>
        <taxon>Bacteria</taxon>
        <taxon>Pseudomonadati</taxon>
        <taxon>Pseudomonadota</taxon>
        <taxon>Gammaproteobacteria</taxon>
        <taxon>Lysobacterales</taxon>
        <taxon>Lysobacteraceae</taxon>
        <taxon>Luteimonas</taxon>
    </lineage>
</organism>
<gene>
    <name evidence="4" type="ORF">FQY83_04670</name>
</gene>
<keyword evidence="1" id="KW-0805">Transcription regulation</keyword>
<feature type="domain" description="HTH araC/xylS-type" evidence="3">
    <location>
        <begin position="189"/>
        <end position="287"/>
    </location>
</feature>
<dbReference type="SMART" id="SM00342">
    <property type="entry name" value="HTH_ARAC"/>
    <property type="match status" value="1"/>
</dbReference>
<keyword evidence="5" id="KW-1185">Reference proteome</keyword>
<dbReference type="Pfam" id="PF12833">
    <property type="entry name" value="HTH_18"/>
    <property type="match status" value="1"/>
</dbReference>
<dbReference type="InterPro" id="IPR009594">
    <property type="entry name" value="Tscrpt_reg_HTH_AraC_N"/>
</dbReference>
<evidence type="ECO:0000256" key="2">
    <source>
        <dbReference type="ARBA" id="ARBA00023163"/>
    </source>
</evidence>
<evidence type="ECO:0000259" key="3">
    <source>
        <dbReference type="PROSITE" id="PS01124"/>
    </source>
</evidence>
<dbReference type="InterPro" id="IPR018060">
    <property type="entry name" value="HTH_AraC"/>
</dbReference>
<evidence type="ECO:0000256" key="1">
    <source>
        <dbReference type="ARBA" id="ARBA00023015"/>
    </source>
</evidence>
<name>A0A5C5U8S3_9GAMM</name>
<accession>A0A5C5U8S3</accession>
<proteinExistence type="predicted"/>
<dbReference type="EMBL" id="VOHK01000002">
    <property type="protein sequence ID" value="TWT22328.1"/>
    <property type="molecule type" value="Genomic_DNA"/>
</dbReference>
<dbReference type="Proteomes" id="UP000319980">
    <property type="component" value="Unassembled WGS sequence"/>
</dbReference>
<reference evidence="4 5" key="1">
    <citation type="journal article" date="2008" name="Int. J. Syst. Evol. Microbiol.">
        <title>Luteimonas marina sp. nov., isolated from seawater.</title>
        <authorList>
            <person name="Baik K.S."/>
            <person name="Park S.C."/>
            <person name="Kim M.S."/>
            <person name="Kim E.M."/>
            <person name="Park C."/>
            <person name="Chun J."/>
            <person name="Seong C.N."/>
        </authorList>
    </citation>
    <scope>NUCLEOTIDE SEQUENCE [LARGE SCALE GENOMIC DNA]</scope>
    <source>
        <strain evidence="4 5">FR1330</strain>
    </source>
</reference>
<dbReference type="RefSeq" id="WP_146385565.1">
    <property type="nucleotide sequence ID" value="NZ_VOHK01000002.1"/>
</dbReference>
<dbReference type="PROSITE" id="PS01124">
    <property type="entry name" value="HTH_ARAC_FAMILY_2"/>
    <property type="match status" value="1"/>
</dbReference>
<dbReference type="Gene3D" id="1.10.10.60">
    <property type="entry name" value="Homeodomain-like"/>
    <property type="match status" value="2"/>
</dbReference>
<dbReference type="GO" id="GO:0003700">
    <property type="term" value="F:DNA-binding transcription factor activity"/>
    <property type="evidence" value="ECO:0007669"/>
    <property type="project" value="InterPro"/>
</dbReference>
<dbReference type="InterPro" id="IPR009057">
    <property type="entry name" value="Homeodomain-like_sf"/>
</dbReference>
<dbReference type="GO" id="GO:0043565">
    <property type="term" value="F:sequence-specific DNA binding"/>
    <property type="evidence" value="ECO:0007669"/>
    <property type="project" value="InterPro"/>
</dbReference>
<comment type="caution">
    <text evidence="4">The sequence shown here is derived from an EMBL/GenBank/DDBJ whole genome shotgun (WGS) entry which is preliminary data.</text>
</comment>
<sequence length="304" mass="32625">MTTLLDAVRHHADAQAGDDGLAPTPIPGLMAVRAVAPSDLIHDVQRPLACLVLQGGKRVTAGARLFEFAAGDSLLVTADIPTVSQITRASAAAPYYSLVLELDPATIADLVAQMAPPAIADHAPLRVDPTEAETADAALRLMKLLDRPESLPVLQAQLLREMHYWLLAGRHGDAIRKLGWPDGHVQRVARAVHVLRRDYARPIAVERLATIAGMSASSFHQHFKAVTSLSPLQFQKQLRLIEARRLMQSQGASASSAAYAVGYESVPQFTREYGRMFGKSPAADARAAVVRLQASAVSREAASA</sequence>
<keyword evidence="2" id="KW-0804">Transcription</keyword>
<dbReference type="SUPFAM" id="SSF46689">
    <property type="entry name" value="Homeodomain-like"/>
    <property type="match status" value="2"/>
</dbReference>
<evidence type="ECO:0000313" key="5">
    <source>
        <dbReference type="Proteomes" id="UP000319980"/>
    </source>
</evidence>
<dbReference type="AlphaFoldDB" id="A0A5C5U8S3"/>
<dbReference type="Pfam" id="PF06719">
    <property type="entry name" value="AraC_N"/>
    <property type="match status" value="1"/>
</dbReference>
<dbReference type="OrthoDB" id="34150at2"/>
<dbReference type="PANTHER" id="PTHR43436:SF1">
    <property type="entry name" value="TRANSCRIPTIONAL REGULATORY PROTEIN"/>
    <property type="match status" value="1"/>
</dbReference>
<evidence type="ECO:0000313" key="4">
    <source>
        <dbReference type="EMBL" id="TWT22328.1"/>
    </source>
</evidence>
<dbReference type="PANTHER" id="PTHR43436">
    <property type="entry name" value="ARAC-FAMILY TRANSCRIPTIONAL REGULATOR"/>
    <property type="match status" value="1"/>
</dbReference>
<protein>
    <submittedName>
        <fullName evidence="4">AraC family transcriptional regulator</fullName>
    </submittedName>
</protein>